<organism evidence="1">
    <name type="scientific">Anguilla anguilla</name>
    <name type="common">European freshwater eel</name>
    <name type="synonym">Muraena anguilla</name>
    <dbReference type="NCBI Taxonomy" id="7936"/>
    <lineage>
        <taxon>Eukaryota</taxon>
        <taxon>Metazoa</taxon>
        <taxon>Chordata</taxon>
        <taxon>Craniata</taxon>
        <taxon>Vertebrata</taxon>
        <taxon>Euteleostomi</taxon>
        <taxon>Actinopterygii</taxon>
        <taxon>Neopterygii</taxon>
        <taxon>Teleostei</taxon>
        <taxon>Anguilliformes</taxon>
        <taxon>Anguillidae</taxon>
        <taxon>Anguilla</taxon>
    </lineage>
</organism>
<reference evidence="1" key="2">
    <citation type="journal article" date="2015" name="Fish Shellfish Immunol.">
        <title>Early steps in the European eel (Anguilla anguilla)-Vibrio vulnificus interaction in the gills: Role of the RtxA13 toxin.</title>
        <authorList>
            <person name="Callol A."/>
            <person name="Pajuelo D."/>
            <person name="Ebbesson L."/>
            <person name="Teles M."/>
            <person name="MacKenzie S."/>
            <person name="Amaro C."/>
        </authorList>
    </citation>
    <scope>NUCLEOTIDE SEQUENCE</scope>
</reference>
<dbReference type="EMBL" id="GBXM01097738">
    <property type="protein sequence ID" value="JAH10839.1"/>
    <property type="molecule type" value="Transcribed_RNA"/>
</dbReference>
<protein>
    <submittedName>
        <fullName evidence="1">Uncharacterized protein</fullName>
    </submittedName>
</protein>
<accession>A0A0E9Q282</accession>
<name>A0A0E9Q282_ANGAN</name>
<sequence>MARVERLIGELQNVLCVFTTSTVKLLVRLN</sequence>
<evidence type="ECO:0000313" key="1">
    <source>
        <dbReference type="EMBL" id="JAH10839.1"/>
    </source>
</evidence>
<reference evidence="1" key="1">
    <citation type="submission" date="2014-11" db="EMBL/GenBank/DDBJ databases">
        <authorList>
            <person name="Amaro Gonzalez C."/>
        </authorList>
    </citation>
    <scope>NUCLEOTIDE SEQUENCE</scope>
</reference>
<dbReference type="AlphaFoldDB" id="A0A0E9Q282"/>
<proteinExistence type="predicted"/>